<evidence type="ECO:0000313" key="2">
    <source>
        <dbReference type="Proteomes" id="UP000677913"/>
    </source>
</evidence>
<proteinExistence type="predicted"/>
<evidence type="ECO:0000313" key="1">
    <source>
        <dbReference type="EMBL" id="MBS2965961.1"/>
    </source>
</evidence>
<name>A0A8J8BFA0_9ACTN</name>
<keyword evidence="2" id="KW-1185">Reference proteome</keyword>
<organism evidence="1 2">
    <name type="scientific">Actinocrinis puniceicyclus</name>
    <dbReference type="NCBI Taxonomy" id="977794"/>
    <lineage>
        <taxon>Bacteria</taxon>
        <taxon>Bacillati</taxon>
        <taxon>Actinomycetota</taxon>
        <taxon>Actinomycetes</taxon>
        <taxon>Catenulisporales</taxon>
        <taxon>Actinospicaceae</taxon>
        <taxon>Actinocrinis</taxon>
    </lineage>
</organism>
<gene>
    <name evidence="1" type="ORF">KGA66_23145</name>
</gene>
<comment type="caution">
    <text evidence="1">The sequence shown here is derived from an EMBL/GenBank/DDBJ whole genome shotgun (WGS) entry which is preliminary data.</text>
</comment>
<accession>A0A8J8BFA0</accession>
<dbReference type="EMBL" id="JAGSXH010000111">
    <property type="protein sequence ID" value="MBS2965961.1"/>
    <property type="molecule type" value="Genomic_DNA"/>
</dbReference>
<protein>
    <submittedName>
        <fullName evidence="1">Uncharacterized protein</fullName>
    </submittedName>
</protein>
<dbReference type="Proteomes" id="UP000677913">
    <property type="component" value="Unassembled WGS sequence"/>
</dbReference>
<dbReference type="AlphaFoldDB" id="A0A8J8BFA0"/>
<reference evidence="1" key="1">
    <citation type="submission" date="2021-04" db="EMBL/GenBank/DDBJ databases">
        <title>Genome based classification of Actinospica acidithermotolerans sp. nov., an actinobacterium isolated from an Indonesian hot spring.</title>
        <authorList>
            <person name="Kusuma A.B."/>
            <person name="Putra K.E."/>
            <person name="Nafisah S."/>
            <person name="Loh J."/>
            <person name="Nouioui I."/>
            <person name="Goodfellow M."/>
        </authorList>
    </citation>
    <scope>NUCLEOTIDE SEQUENCE</scope>
    <source>
        <strain evidence="1">DSM 45618</strain>
    </source>
</reference>
<sequence length="84" mass="9507">MTLVPTSADRTELTPETLRELLWGILTAQDRVEHIKVIERTGLLWIGAYISIADHIQAQKCLLGLCDRLVEIIDGWELIRDPGL</sequence>
<dbReference type="RefSeq" id="WP_211470571.1">
    <property type="nucleotide sequence ID" value="NZ_JAGSXH010000111.1"/>
</dbReference>